<dbReference type="SUPFAM" id="SSF50156">
    <property type="entry name" value="PDZ domain-like"/>
    <property type="match status" value="3"/>
</dbReference>
<feature type="region of interest" description="Disordered" evidence="1">
    <location>
        <begin position="965"/>
        <end position="1010"/>
    </location>
</feature>
<dbReference type="RefSeq" id="XP_014243542.1">
    <property type="nucleotide sequence ID" value="XM_014388056.2"/>
</dbReference>
<feature type="compositionally biased region" description="Polar residues" evidence="1">
    <location>
        <begin position="909"/>
        <end position="929"/>
    </location>
</feature>
<accession>A0A8I6RCL1</accession>
<dbReference type="EnsemblMetazoa" id="XM_014388055.2">
    <property type="protein sequence ID" value="XP_014243541.1"/>
    <property type="gene ID" value="LOC106663317"/>
</dbReference>
<dbReference type="Pfam" id="PF00595">
    <property type="entry name" value="PDZ"/>
    <property type="match status" value="3"/>
</dbReference>
<feature type="domain" description="PDZ" evidence="2">
    <location>
        <begin position="1507"/>
        <end position="1579"/>
    </location>
</feature>
<dbReference type="PANTHER" id="PTHR11324">
    <property type="entry name" value="IL16-RELATED"/>
    <property type="match status" value="1"/>
</dbReference>
<dbReference type="KEGG" id="clec:106663317"/>
<dbReference type="InterPro" id="IPR001478">
    <property type="entry name" value="PDZ"/>
</dbReference>
<feature type="compositionally biased region" description="Polar residues" evidence="1">
    <location>
        <begin position="244"/>
        <end position="276"/>
    </location>
</feature>
<dbReference type="OrthoDB" id="42382at2759"/>
<protein>
    <recommendedName>
        <fullName evidence="2">PDZ domain-containing protein</fullName>
    </recommendedName>
</protein>
<sequence>MEEVLEIKHNRQQSHDSGTYQDWPHEEQKETNYNSNVTGEFVTVVAVDTNEVPEKPFVTVVSIDSAVGIANNAEEVLVYRLPGERLGFGLKFEGGLQSSEKVSRLFIQSCADDSPASRTTASWGPITPGDEILAIDGELVTDMTRMDCVRVLKESNVVIKLIMLPGKEKPEPRPKEEEVQAPPIPPRKFPRKKDMPDPPQGFDDKKTSPPIIPRSRFNVPQAEVYTDLISQELPLPTESESDDTGSSISTVVSRHCCTPTTSNSSFSDARSITSMDIPSPPSPTVQNTPFDLDKVLEPFLQLEREFSSTTICGNNMFTNMVKVIDQKEESTLKPPENFQDADKETPPVVDAPELPPKPSPRVEIDKKFSSGKKRPPPPPPPPRNDRPVCPDPYGAQNSSHLPRLIDFVPKDRTDVVIPCPLHPSTRCDATDSKQEATKDAEAGQEEEPTEKRPSESEWEECAFPNRTMEQDPVPVEETTFADKMLSKGPSDQISVPPRLPPDGHEFPVHYDEIPTRRRERPQGKIQFSPKMEKRHSFKGNPPVTRKTSLPSADSFKHGLWRNDEKSEKSVRDKIAMFSTAASNQEKTCPPQPAPVVSSYVKLNKFKSTDDVSHKSAAYKVPLSDMKNNDGTKNGQIKKGMLPYRSLLDVTGNSFEDSKSKFEQTESNKRTQSTTDLTCGFLECEPVSTGVEYSTLPRKSDAKPTGFDKRNSVQTPTLSRAVSFSGSTKLHPRSQSLVDVGVRPPLLNSKSTEEARKSSLNHLIEQRKKSMSKLRGLVIPEKVPEVPTTQFVIDLPEIKSKDCQISTDLPIDKPNLDKKCRDVIYSNTDVTTSATLPNKPITAIGVPPWKGENSYDLPKYSPAFKRKSLALYYGLPSSVSSVSSSLSSSREELRSFNEVGKNGNVPQGRVNISTNSPQNQSEPKSLESITSPSISDLSFEYVSNSPNLKGSNDKLKYEYSSKIKNNYEMRSPEEESDNDSAVSSSRSSISHGYSPPHSPMPGLNRTENANNFINHHGNGLILKRTLSSETTASTSSIGSTLTSGSQASCSSVSSSSSVDSRRVLKPQSVEAINRKNVLSSAKFSSGLDLKVGLPPMQKVQIADGKTNTELANELTGLHTKSSGKIDDKLPQERMSNGETLEIKIVSEQIIVEDTSINEDCLKASDSSFGESFIPIENNINNDKSENDVCILNNNNNNTNNNNFTLQSPEPFVEKGSFDSLDGNKLIETSEWPEKENETINKQTLENGTHKISETKMTKTAKSLLNQKPVNVNSMKKVFEKIDNFSVPNGRLKTSNSAANVLIQHPRVSSIDSTTSDDSYVPTTTPYGSITNLQKEQQFGSITSLASSTSLISQQELSQLIEEANHTLEDGGNAHEVVVVILHRDNPGGSIGITLAGGADYEAKEITVHKVLVGSPAERDGRIQKGDRILSINGKSMKGLTHYESLAILKAPRPEVVLVVSRHKVETPDESSLNRSTMNNIRMSRQLDTKYTSPIIEKGLELKWGPVATVVLNKDGAGLGFSLEGGKDSPFGDQPLTVKKIFTGGCAEKCGQLFAGDELISVNNIDLSELSRIEAWALMKRLPDGKVHLNIRHPIS</sequence>
<feature type="region of interest" description="Disordered" evidence="1">
    <location>
        <begin position="329"/>
        <end position="402"/>
    </location>
</feature>
<feature type="compositionally biased region" description="Basic and acidic residues" evidence="1">
    <location>
        <begin position="167"/>
        <end position="178"/>
    </location>
</feature>
<dbReference type="PROSITE" id="PS50106">
    <property type="entry name" value="PDZ"/>
    <property type="match status" value="3"/>
</dbReference>
<dbReference type="CDD" id="cd06763">
    <property type="entry name" value="PDZ7_PDZD2-PDZ4_hPro-IL-16-like"/>
    <property type="match status" value="1"/>
</dbReference>
<feature type="compositionally biased region" description="Basic and acidic residues" evidence="1">
    <location>
        <begin position="697"/>
        <end position="710"/>
    </location>
</feature>
<feature type="domain" description="PDZ" evidence="2">
    <location>
        <begin position="1377"/>
        <end position="1462"/>
    </location>
</feature>
<dbReference type="CDD" id="cd00136">
    <property type="entry name" value="PDZ_canonical"/>
    <property type="match status" value="1"/>
</dbReference>
<dbReference type="PANTHER" id="PTHR11324:SF16">
    <property type="entry name" value="PDZ DOMAIN-CONTAINING PROTEIN 2"/>
    <property type="match status" value="1"/>
</dbReference>
<feature type="compositionally biased region" description="Basic and acidic residues" evidence="1">
    <location>
        <begin position="554"/>
        <end position="569"/>
    </location>
</feature>
<reference evidence="3" key="1">
    <citation type="submission" date="2022-01" db="UniProtKB">
        <authorList>
            <consortium name="EnsemblMetazoa"/>
        </authorList>
    </citation>
    <scope>IDENTIFICATION</scope>
</reference>
<dbReference type="OMA" id="RMDNCGG"/>
<feature type="compositionally biased region" description="Basic and acidic residues" evidence="1">
    <location>
        <begin position="501"/>
        <end position="522"/>
    </location>
</feature>
<feature type="region of interest" description="Disordered" evidence="1">
    <location>
        <begin position="896"/>
        <end position="929"/>
    </location>
</feature>
<evidence type="ECO:0000313" key="3">
    <source>
        <dbReference type="EnsemblMetazoa" id="XP_014243541.1"/>
    </source>
</evidence>
<dbReference type="InterPro" id="IPR036034">
    <property type="entry name" value="PDZ_sf"/>
</dbReference>
<proteinExistence type="predicted"/>
<feature type="region of interest" description="Disordered" evidence="1">
    <location>
        <begin position="1033"/>
        <end position="1062"/>
    </location>
</feature>
<feature type="region of interest" description="Disordered" evidence="1">
    <location>
        <begin position="694"/>
        <end position="713"/>
    </location>
</feature>
<feature type="region of interest" description="Disordered" evidence="1">
    <location>
        <begin position="419"/>
        <end position="473"/>
    </location>
</feature>
<dbReference type="RefSeq" id="XP_014243541.1">
    <property type="nucleotide sequence ID" value="XM_014388055.2"/>
</dbReference>
<dbReference type="SMART" id="SM00228">
    <property type="entry name" value="PDZ"/>
    <property type="match status" value="3"/>
</dbReference>
<dbReference type="CTD" id="39583"/>
<feature type="compositionally biased region" description="Low complexity" evidence="1">
    <location>
        <begin position="1033"/>
        <end position="1057"/>
    </location>
</feature>
<evidence type="ECO:0000259" key="2">
    <source>
        <dbReference type="PROSITE" id="PS50106"/>
    </source>
</evidence>
<organism evidence="3 4">
    <name type="scientific">Cimex lectularius</name>
    <name type="common">Bed bug</name>
    <name type="synonym">Acanthia lectularia</name>
    <dbReference type="NCBI Taxonomy" id="79782"/>
    <lineage>
        <taxon>Eukaryota</taxon>
        <taxon>Metazoa</taxon>
        <taxon>Ecdysozoa</taxon>
        <taxon>Arthropoda</taxon>
        <taxon>Hexapoda</taxon>
        <taxon>Insecta</taxon>
        <taxon>Pterygota</taxon>
        <taxon>Neoptera</taxon>
        <taxon>Paraneoptera</taxon>
        <taxon>Hemiptera</taxon>
        <taxon>Heteroptera</taxon>
        <taxon>Panheteroptera</taxon>
        <taxon>Cimicomorpha</taxon>
        <taxon>Cimicidae</taxon>
        <taxon>Cimex</taxon>
    </lineage>
</organism>
<dbReference type="CDD" id="cd06762">
    <property type="entry name" value="PDZ6_PDZD2-PDZ3_hPro-IL-16-like"/>
    <property type="match status" value="1"/>
</dbReference>
<dbReference type="Proteomes" id="UP000494040">
    <property type="component" value="Unassembled WGS sequence"/>
</dbReference>
<feature type="domain" description="PDZ" evidence="2">
    <location>
        <begin position="75"/>
        <end position="167"/>
    </location>
</feature>
<feature type="region of interest" description="Disordered" evidence="1">
    <location>
        <begin position="486"/>
        <end position="569"/>
    </location>
</feature>
<name>A0A8I6RCL1_CIMLE</name>
<dbReference type="GeneID" id="106663317"/>
<evidence type="ECO:0000256" key="1">
    <source>
        <dbReference type="SAM" id="MobiDB-lite"/>
    </source>
</evidence>
<feature type="region of interest" description="Disordered" evidence="1">
    <location>
        <begin position="1"/>
        <end position="26"/>
    </location>
</feature>
<feature type="region of interest" description="Disordered" evidence="1">
    <location>
        <begin position="167"/>
        <end position="214"/>
    </location>
</feature>
<feature type="region of interest" description="Disordered" evidence="1">
    <location>
        <begin position="232"/>
        <end position="287"/>
    </location>
</feature>
<evidence type="ECO:0000313" key="4">
    <source>
        <dbReference type="Proteomes" id="UP000494040"/>
    </source>
</evidence>
<keyword evidence="4" id="KW-1185">Reference proteome</keyword>
<dbReference type="Gene3D" id="2.30.42.10">
    <property type="match status" value="3"/>
</dbReference>
<feature type="compositionally biased region" description="Low complexity" evidence="1">
    <location>
        <begin position="978"/>
        <end position="993"/>
    </location>
</feature>
<feature type="compositionally biased region" description="Basic and acidic residues" evidence="1">
    <location>
        <begin position="192"/>
        <end position="207"/>
    </location>
</feature>
<feature type="compositionally biased region" description="Basic and acidic residues" evidence="1">
    <location>
        <begin position="428"/>
        <end position="441"/>
    </location>
</feature>
<dbReference type="EnsemblMetazoa" id="XM_014388056.2">
    <property type="protein sequence ID" value="XP_014243542.1"/>
    <property type="gene ID" value="LOC106663317"/>
</dbReference>